<name>A0A1I3GMI2_9PLAN</name>
<dbReference type="InterPro" id="IPR000866">
    <property type="entry name" value="AhpC/TSA"/>
</dbReference>
<dbReference type="PROSITE" id="PS51352">
    <property type="entry name" value="THIOREDOXIN_2"/>
    <property type="match status" value="1"/>
</dbReference>
<dbReference type="STRING" id="1576369.SAMN05421753_10757"/>
<sequence length="371" mass="42431">MTFNRWYCQFIPMLAVAGMVLLGAISPAIAQPNPNGQLPVFELGEPYLLLIRDPVVQRELKLSDEQQQALDAFNETLDGPLLSTRNQPNEQANKAATEMIAQSRAKLATILMPDQQTRLLEIERWVQGLRSLLRPDVSERLSLSDKQQEQIREIIDDYVKQTNGIKEKVSSGEPLGPLEKQNSELQVRTQKTLQKLLKPEQRKQWLAMLGKPLDSKSLGKVRFKAPELLGDGPWVNSRPLTMEGLRGKVVALHFFTFGCINCIHNYQAYHNWEKQFAGKDVVLLGIHTPEVSNEHDVEMLKKKMSENNFAFPVLVDNESQNWNAWGNSMWPTVYLIDKQGDVRYWWTGELNWEGQTGEKQFAKHIEELLAE</sequence>
<dbReference type="Gene3D" id="3.40.30.10">
    <property type="entry name" value="Glutaredoxin"/>
    <property type="match status" value="1"/>
</dbReference>
<proteinExistence type="predicted"/>
<reference evidence="4" key="1">
    <citation type="submission" date="2016-10" db="EMBL/GenBank/DDBJ databases">
        <authorList>
            <person name="Varghese N."/>
            <person name="Submissions S."/>
        </authorList>
    </citation>
    <scope>NUCLEOTIDE SEQUENCE [LARGE SCALE GENOMIC DNA]</scope>
    <source>
        <strain evidence="4">DSM 26348</strain>
    </source>
</reference>
<dbReference type="Proteomes" id="UP000199518">
    <property type="component" value="Unassembled WGS sequence"/>
</dbReference>
<keyword evidence="4" id="KW-1185">Reference proteome</keyword>
<feature type="chain" id="PRO_5011756263" evidence="1">
    <location>
        <begin position="31"/>
        <end position="371"/>
    </location>
</feature>
<dbReference type="EMBL" id="FOQD01000007">
    <property type="protein sequence ID" value="SFI24705.1"/>
    <property type="molecule type" value="Genomic_DNA"/>
</dbReference>
<feature type="signal peptide" evidence="1">
    <location>
        <begin position="1"/>
        <end position="30"/>
    </location>
</feature>
<dbReference type="GO" id="GO:0016209">
    <property type="term" value="F:antioxidant activity"/>
    <property type="evidence" value="ECO:0007669"/>
    <property type="project" value="InterPro"/>
</dbReference>
<dbReference type="RefSeq" id="WP_092049833.1">
    <property type="nucleotide sequence ID" value="NZ_FOQD01000007.1"/>
</dbReference>
<dbReference type="Pfam" id="PF00578">
    <property type="entry name" value="AhpC-TSA"/>
    <property type="match status" value="1"/>
</dbReference>
<keyword evidence="1" id="KW-0732">Signal</keyword>
<evidence type="ECO:0000256" key="1">
    <source>
        <dbReference type="SAM" id="SignalP"/>
    </source>
</evidence>
<gene>
    <name evidence="3" type="ORF">SAMN05421753_10757</name>
</gene>
<dbReference type="PANTHER" id="PTHR42852">
    <property type="entry name" value="THIOL:DISULFIDE INTERCHANGE PROTEIN DSBE"/>
    <property type="match status" value="1"/>
</dbReference>
<dbReference type="GO" id="GO:0016491">
    <property type="term" value="F:oxidoreductase activity"/>
    <property type="evidence" value="ECO:0007669"/>
    <property type="project" value="InterPro"/>
</dbReference>
<evidence type="ECO:0000259" key="2">
    <source>
        <dbReference type="PROSITE" id="PS51352"/>
    </source>
</evidence>
<dbReference type="InterPro" id="IPR013766">
    <property type="entry name" value="Thioredoxin_domain"/>
</dbReference>
<protein>
    <submittedName>
        <fullName evidence="3">Peroxiredoxin</fullName>
    </submittedName>
</protein>
<organism evidence="3 4">
    <name type="scientific">Planctomicrobium piriforme</name>
    <dbReference type="NCBI Taxonomy" id="1576369"/>
    <lineage>
        <taxon>Bacteria</taxon>
        <taxon>Pseudomonadati</taxon>
        <taxon>Planctomycetota</taxon>
        <taxon>Planctomycetia</taxon>
        <taxon>Planctomycetales</taxon>
        <taxon>Planctomycetaceae</taxon>
        <taxon>Planctomicrobium</taxon>
    </lineage>
</organism>
<dbReference type="AlphaFoldDB" id="A0A1I3GMI2"/>
<evidence type="ECO:0000313" key="4">
    <source>
        <dbReference type="Proteomes" id="UP000199518"/>
    </source>
</evidence>
<accession>A0A1I3GMI2</accession>
<dbReference type="InterPro" id="IPR050553">
    <property type="entry name" value="Thioredoxin_ResA/DsbE_sf"/>
</dbReference>
<feature type="domain" description="Thioredoxin" evidence="2">
    <location>
        <begin position="219"/>
        <end position="370"/>
    </location>
</feature>
<dbReference type="InterPro" id="IPR036249">
    <property type="entry name" value="Thioredoxin-like_sf"/>
</dbReference>
<evidence type="ECO:0000313" key="3">
    <source>
        <dbReference type="EMBL" id="SFI24705.1"/>
    </source>
</evidence>
<dbReference type="SUPFAM" id="SSF52833">
    <property type="entry name" value="Thioredoxin-like"/>
    <property type="match status" value="1"/>
</dbReference>
<dbReference type="OrthoDB" id="9799230at2"/>
<dbReference type="PANTHER" id="PTHR42852:SF13">
    <property type="entry name" value="PROTEIN DIPZ"/>
    <property type="match status" value="1"/>
</dbReference>